<accession>A0A7X0HM80</accession>
<dbReference type="Proteomes" id="UP000540423">
    <property type="component" value="Unassembled WGS sequence"/>
</dbReference>
<protein>
    <submittedName>
        <fullName evidence="1">Uncharacterized protein</fullName>
    </submittedName>
</protein>
<sequence>MSVLSAADVAAHESASHVRVLARIPAGHPRGSWPAEQLAAENAADVVMDLKTDDYLVVTRAVAVAR</sequence>
<proteinExistence type="predicted"/>
<name>A0A7X0HM80_9ACTN</name>
<dbReference type="AlphaFoldDB" id="A0A7X0HM80"/>
<keyword evidence="2" id="KW-1185">Reference proteome</keyword>
<evidence type="ECO:0000313" key="2">
    <source>
        <dbReference type="Proteomes" id="UP000540423"/>
    </source>
</evidence>
<reference evidence="1 2" key="1">
    <citation type="submission" date="2020-08" db="EMBL/GenBank/DDBJ databases">
        <title>Genomic Encyclopedia of Type Strains, Phase IV (KMG-IV): sequencing the most valuable type-strain genomes for metagenomic binning, comparative biology and taxonomic classification.</title>
        <authorList>
            <person name="Goeker M."/>
        </authorList>
    </citation>
    <scope>NUCLEOTIDE SEQUENCE [LARGE SCALE GENOMIC DNA]</scope>
    <source>
        <strain evidence="1 2">DSM 40141</strain>
    </source>
</reference>
<evidence type="ECO:0000313" key="1">
    <source>
        <dbReference type="EMBL" id="MBB6440105.1"/>
    </source>
</evidence>
<dbReference type="EMBL" id="JACHEM010000038">
    <property type="protein sequence ID" value="MBB6440105.1"/>
    <property type="molecule type" value="Genomic_DNA"/>
</dbReference>
<comment type="caution">
    <text evidence="1">The sequence shown here is derived from an EMBL/GenBank/DDBJ whole genome shotgun (WGS) entry which is preliminary data.</text>
</comment>
<gene>
    <name evidence="1" type="ORF">HNQ79_006618</name>
</gene>
<dbReference type="RefSeq" id="WP_185036567.1">
    <property type="nucleotide sequence ID" value="NZ_BNBN01000045.1"/>
</dbReference>
<organism evidence="1 2">
    <name type="scientific">Streptomyces candidus</name>
    <dbReference type="NCBI Taxonomy" id="67283"/>
    <lineage>
        <taxon>Bacteria</taxon>
        <taxon>Bacillati</taxon>
        <taxon>Actinomycetota</taxon>
        <taxon>Actinomycetes</taxon>
        <taxon>Kitasatosporales</taxon>
        <taxon>Streptomycetaceae</taxon>
        <taxon>Streptomyces</taxon>
    </lineage>
</organism>